<dbReference type="OrthoDB" id="206335at2759"/>
<comment type="subcellular location">
    <subcellularLocation>
        <location evidence="1">Nucleus</location>
    </subcellularLocation>
</comment>
<feature type="compositionally biased region" description="Polar residues" evidence="7">
    <location>
        <begin position="637"/>
        <end position="668"/>
    </location>
</feature>
<feature type="domain" description="Exonuclease" evidence="8">
    <location>
        <begin position="328"/>
        <end position="490"/>
    </location>
</feature>
<keyword evidence="4" id="KW-0378">Hydrolase</keyword>
<evidence type="ECO:0000256" key="4">
    <source>
        <dbReference type="ARBA" id="ARBA00022801"/>
    </source>
</evidence>
<keyword evidence="10" id="KW-1185">Reference proteome</keyword>
<feature type="region of interest" description="Disordered" evidence="7">
    <location>
        <begin position="222"/>
        <end position="250"/>
    </location>
</feature>
<dbReference type="Proteomes" id="UP000672032">
    <property type="component" value="Chromosome 3"/>
</dbReference>
<feature type="region of interest" description="Disordered" evidence="7">
    <location>
        <begin position="1"/>
        <end position="91"/>
    </location>
</feature>
<dbReference type="GO" id="GO:0004527">
    <property type="term" value="F:exonuclease activity"/>
    <property type="evidence" value="ECO:0007669"/>
    <property type="project" value="UniProtKB-KW"/>
</dbReference>
<dbReference type="InterPro" id="IPR012337">
    <property type="entry name" value="RNaseH-like_sf"/>
</dbReference>
<sequence length="759" mass="84531">MRQNSQRRQIPRMTVADLPAVSRKSAGDVNPKKRKHEDEEESNSSSALRQPDLPEFNLTSGTFPAKDEKPSSGEWTTVDRRREKKAKKIPKPGNKYPAIVFAERESRLAGQIKIGDLQSLVLYILADGVAPHFVSVRHRPQFRKVVVLMVPGLDESMFGTKPASDGRRYSPDDYYPRKLKSEALPENLKLFADMFEYIWPVQTPGDKKYAKMHSPLHAMLTAPVTKSQENKNSNGRGSKQAREPKGWQNRRTPITHFLTSPEDLQENGYTLHPACYRDAVDKSNLAVQRKTWELDEAHGWVDTKVNDFDDGSVPDNEFEQGSLTVGREIFAMDCEMCMTDKDEYSLTRISIVSWDGSVVLDELVKPEKPIINYLTQYSGITEAMLSPVTTTLQDIQKKLLEIFHPRTILIGHSLDSDLKALKLTHPYIIDTAVIYPHPRGPPLKSSLKWLAQKYMGKEIQKGHGATGHDSTEDARTCLDLVKLKCEKGSDWGANDSQGENLFKRLARAGVRYKSQGGSSIPGIIDGKSSAAVDWGDLKRGPGAAATCSIGCNSDEQIMEGVIRATHGDSDGKEIPGGGVDFVWARFRELEDLKGWNNQSLPRVPESKSISLEGDRAVDDASGEKMEVEKSVEAPASKSVSESTKSNPVSEQTTSEDAKLSSPSQPPSTTDLIASATLALTNRIYKIYNSLPPCTAFIIYSGSGDPREIVRYQKMKQQFQHEYKTTKWDQLSVQWTDVEEQAMNRAADKARNGIGFIGVK</sequence>
<evidence type="ECO:0000256" key="3">
    <source>
        <dbReference type="ARBA" id="ARBA00022722"/>
    </source>
</evidence>
<evidence type="ECO:0000313" key="10">
    <source>
        <dbReference type="Proteomes" id="UP000672032"/>
    </source>
</evidence>
<evidence type="ECO:0000259" key="8">
    <source>
        <dbReference type="SMART" id="SM00479"/>
    </source>
</evidence>
<dbReference type="Pfam" id="PF00929">
    <property type="entry name" value="RNase_T"/>
    <property type="match status" value="1"/>
</dbReference>
<dbReference type="AlphaFoldDB" id="A0A8A3PCJ7"/>
<dbReference type="CDD" id="cd06145">
    <property type="entry name" value="REX1_like"/>
    <property type="match status" value="1"/>
</dbReference>
<protein>
    <recommendedName>
        <fullName evidence="8">Exonuclease domain-containing protein</fullName>
    </recommendedName>
</protein>
<dbReference type="SMART" id="SM00479">
    <property type="entry name" value="EXOIII"/>
    <property type="match status" value="1"/>
</dbReference>
<dbReference type="InterPro" id="IPR047021">
    <property type="entry name" value="REXO1/3/4-like"/>
</dbReference>
<feature type="compositionally biased region" description="Basic and acidic residues" evidence="7">
    <location>
        <begin position="612"/>
        <end position="631"/>
    </location>
</feature>
<dbReference type="FunFam" id="3.30.420.10:FF:000019">
    <property type="entry name" value="RNA exonuclease NEF-sp"/>
    <property type="match status" value="1"/>
</dbReference>
<accession>A0A8A3PCJ7</accession>
<keyword evidence="6" id="KW-0539">Nucleus</keyword>
<organism evidence="9 10">
    <name type="scientific">Monilinia vaccinii-corymbosi</name>
    <dbReference type="NCBI Taxonomy" id="61207"/>
    <lineage>
        <taxon>Eukaryota</taxon>
        <taxon>Fungi</taxon>
        <taxon>Dikarya</taxon>
        <taxon>Ascomycota</taxon>
        <taxon>Pezizomycotina</taxon>
        <taxon>Leotiomycetes</taxon>
        <taxon>Helotiales</taxon>
        <taxon>Sclerotiniaceae</taxon>
        <taxon>Monilinia</taxon>
    </lineage>
</organism>
<evidence type="ECO:0000256" key="1">
    <source>
        <dbReference type="ARBA" id="ARBA00004123"/>
    </source>
</evidence>
<dbReference type="InterPro" id="IPR013520">
    <property type="entry name" value="Ribonucl_H"/>
</dbReference>
<dbReference type="GO" id="GO:0005634">
    <property type="term" value="C:nucleus"/>
    <property type="evidence" value="ECO:0007669"/>
    <property type="project" value="UniProtKB-SubCell"/>
</dbReference>
<feature type="region of interest" description="Disordered" evidence="7">
    <location>
        <begin position="597"/>
        <end position="668"/>
    </location>
</feature>
<dbReference type="InterPro" id="IPR036397">
    <property type="entry name" value="RNaseH_sf"/>
</dbReference>
<evidence type="ECO:0000256" key="6">
    <source>
        <dbReference type="ARBA" id="ARBA00023242"/>
    </source>
</evidence>
<proteinExistence type="inferred from homology"/>
<dbReference type="GO" id="GO:0003676">
    <property type="term" value="F:nucleic acid binding"/>
    <property type="evidence" value="ECO:0007669"/>
    <property type="project" value="InterPro"/>
</dbReference>
<dbReference type="EMBL" id="CP063407">
    <property type="protein sequence ID" value="QSZ32872.1"/>
    <property type="molecule type" value="Genomic_DNA"/>
</dbReference>
<feature type="compositionally biased region" description="Basic and acidic residues" evidence="7">
    <location>
        <begin position="65"/>
        <end position="81"/>
    </location>
</feature>
<name>A0A8A3PCJ7_9HELO</name>
<reference evidence="9" key="1">
    <citation type="submission" date="2020-10" db="EMBL/GenBank/DDBJ databases">
        <title>Genome Sequence of Monilinia vaccinii-corymbosi Sheds Light on Mummy Berry Disease Infection of Blueberry and Mating Type.</title>
        <authorList>
            <person name="Yow A.G."/>
            <person name="Zhang Y."/>
            <person name="Bansal K."/>
            <person name="Eacker S.M."/>
            <person name="Sullivan S."/>
            <person name="Liachko I."/>
            <person name="Cubeta M.A."/>
            <person name="Rollins J.A."/>
            <person name="Ashrafi H."/>
        </authorList>
    </citation>
    <scope>NUCLEOTIDE SEQUENCE</scope>
    <source>
        <strain evidence="9">RL-1</strain>
    </source>
</reference>
<evidence type="ECO:0000256" key="2">
    <source>
        <dbReference type="ARBA" id="ARBA00006357"/>
    </source>
</evidence>
<keyword evidence="3" id="KW-0540">Nuclease</keyword>
<feature type="compositionally biased region" description="Polar residues" evidence="7">
    <location>
        <begin position="224"/>
        <end position="237"/>
    </location>
</feature>
<dbReference type="PANTHER" id="PTHR12801">
    <property type="entry name" value="RNA EXONUCLEASE REXO1 / RECO3 FAMILY MEMBER-RELATED"/>
    <property type="match status" value="1"/>
</dbReference>
<gene>
    <name evidence="9" type="ORF">DSL72_002453</name>
</gene>
<dbReference type="PANTHER" id="PTHR12801:SF115">
    <property type="entry name" value="FI18136P1-RELATED"/>
    <property type="match status" value="1"/>
</dbReference>
<dbReference type="Gene3D" id="3.30.420.10">
    <property type="entry name" value="Ribonuclease H-like superfamily/Ribonuclease H"/>
    <property type="match status" value="1"/>
</dbReference>
<evidence type="ECO:0000256" key="5">
    <source>
        <dbReference type="ARBA" id="ARBA00022839"/>
    </source>
</evidence>
<evidence type="ECO:0000313" key="9">
    <source>
        <dbReference type="EMBL" id="QSZ32872.1"/>
    </source>
</evidence>
<dbReference type="InterPro" id="IPR034922">
    <property type="entry name" value="REX1-like_exo"/>
</dbReference>
<comment type="similarity">
    <text evidence="2">Belongs to the REXO1/REXO3 family.</text>
</comment>
<keyword evidence="5" id="KW-0269">Exonuclease</keyword>
<dbReference type="SUPFAM" id="SSF53098">
    <property type="entry name" value="Ribonuclease H-like"/>
    <property type="match status" value="1"/>
</dbReference>
<evidence type="ECO:0000256" key="7">
    <source>
        <dbReference type="SAM" id="MobiDB-lite"/>
    </source>
</evidence>